<evidence type="ECO:0000313" key="3">
    <source>
        <dbReference type="EMBL" id="MFD1717365.1"/>
    </source>
</evidence>
<keyword evidence="1" id="KW-0443">Lipid metabolism</keyword>
<dbReference type="PANTHER" id="PTHR12670:SF1">
    <property type="entry name" value="NEUTRAL CERAMIDASE"/>
    <property type="match status" value="1"/>
</dbReference>
<comment type="similarity">
    <text evidence="1">Belongs to the neutral ceramidase family.</text>
</comment>
<proteinExistence type="inferred from homology"/>
<organism evidence="3 4">
    <name type="scientific">Georgenia deserti</name>
    <dbReference type="NCBI Taxonomy" id="2093781"/>
    <lineage>
        <taxon>Bacteria</taxon>
        <taxon>Bacillati</taxon>
        <taxon>Actinomycetota</taxon>
        <taxon>Actinomycetes</taxon>
        <taxon>Micrococcales</taxon>
        <taxon>Bogoriellaceae</taxon>
        <taxon>Georgenia</taxon>
    </lineage>
</organism>
<accession>A0ABW4L234</accession>
<evidence type="ECO:0000256" key="1">
    <source>
        <dbReference type="RuleBase" id="RU366019"/>
    </source>
</evidence>
<protein>
    <recommendedName>
        <fullName evidence="1">Neutral ceramidase</fullName>
        <ecNumber evidence="1">3.5.1.23</ecNumber>
    </recommendedName>
</protein>
<evidence type="ECO:0000313" key="4">
    <source>
        <dbReference type="Proteomes" id="UP001597277"/>
    </source>
</evidence>
<dbReference type="EMBL" id="JBHUEE010000002">
    <property type="protein sequence ID" value="MFD1717365.1"/>
    <property type="molecule type" value="Genomic_DNA"/>
</dbReference>
<keyword evidence="1" id="KW-0378">Hydrolase</keyword>
<sequence>MRAGVAVRDITPDPGAAMSGFAARTRPVSGVHDRLEVRALTVADTAVVTVDVVGLDGATCARIAQECVLPAERVLVHATHTHGGPVSMQARLGGPLDRAWLDRVVRAAVEAVAEAHATATEVTVHGGYGPPCDLARNRRRPDGPVDRDVPVIRFVRRDGRVLATVVSYACHPVVLGGDNTLLTADYPGVVRRVLAEETGAPVLFLTGCAGDANNGHSPDPTAPGAPSADRTFDACEQAGADVADAADRAMPTDLDGPVRAAARRVGIELVPADAEQTERDLTAWQAQAREAEPGVRALLDEWSAWARAHLAEPRPAHLEVPVTVLRWGRAVLVGLPGEPFATAGRTVRSILAADDPDAVTVVAGYTGECFGYLPAREEYPSGGYEVCDAHRYYGMPGPAAPGSLEQLVEAAAEAWREVRDPLSR</sequence>
<dbReference type="RefSeq" id="WP_388003454.1">
    <property type="nucleotide sequence ID" value="NZ_JBHUEE010000002.1"/>
</dbReference>
<dbReference type="EC" id="3.5.1.23" evidence="1"/>
<dbReference type="InterPro" id="IPR006823">
    <property type="entry name" value="Ceramidase_alk"/>
</dbReference>
<comment type="caution">
    <text evidence="3">The sequence shown here is derived from an EMBL/GenBank/DDBJ whole genome shotgun (WGS) entry which is preliminary data.</text>
</comment>
<keyword evidence="1" id="KW-0746">Sphingolipid metabolism</keyword>
<gene>
    <name evidence="3" type="ORF">ACFSE6_05940</name>
</gene>
<keyword evidence="4" id="KW-1185">Reference proteome</keyword>
<comment type="catalytic activity">
    <reaction evidence="1">
        <text>an N-acylsphing-4-enine + H2O = sphing-4-enine + a fatty acid</text>
        <dbReference type="Rhea" id="RHEA:20856"/>
        <dbReference type="ChEBI" id="CHEBI:15377"/>
        <dbReference type="ChEBI" id="CHEBI:28868"/>
        <dbReference type="ChEBI" id="CHEBI:52639"/>
        <dbReference type="ChEBI" id="CHEBI:57756"/>
        <dbReference type="EC" id="3.5.1.23"/>
    </reaction>
</comment>
<dbReference type="InterPro" id="IPR031329">
    <property type="entry name" value="NEUT/ALK_ceramidase_N"/>
</dbReference>
<name>A0ABW4L234_9MICO</name>
<feature type="domain" description="Neutral/alkaline non-lysosomal ceramidase N-terminal" evidence="2">
    <location>
        <begin position="3"/>
        <end position="193"/>
    </location>
</feature>
<dbReference type="Proteomes" id="UP001597277">
    <property type="component" value="Unassembled WGS sequence"/>
</dbReference>
<dbReference type="Pfam" id="PF04734">
    <property type="entry name" value="Ceramidase_alk"/>
    <property type="match status" value="1"/>
</dbReference>
<dbReference type="PANTHER" id="PTHR12670">
    <property type="entry name" value="CERAMIDASE"/>
    <property type="match status" value="1"/>
</dbReference>
<reference evidence="4" key="1">
    <citation type="journal article" date="2019" name="Int. J. Syst. Evol. Microbiol.">
        <title>The Global Catalogue of Microorganisms (GCM) 10K type strain sequencing project: providing services to taxonomists for standard genome sequencing and annotation.</title>
        <authorList>
            <consortium name="The Broad Institute Genomics Platform"/>
            <consortium name="The Broad Institute Genome Sequencing Center for Infectious Disease"/>
            <person name="Wu L."/>
            <person name="Ma J."/>
        </authorList>
    </citation>
    <scope>NUCLEOTIDE SEQUENCE [LARGE SCALE GENOMIC DNA]</scope>
    <source>
        <strain evidence="4">JCM 17130</strain>
    </source>
</reference>
<evidence type="ECO:0000259" key="2">
    <source>
        <dbReference type="Pfam" id="PF04734"/>
    </source>
</evidence>